<dbReference type="OrthoDB" id="9804366at2"/>
<evidence type="ECO:0000259" key="4">
    <source>
        <dbReference type="Pfam" id="PF00266"/>
    </source>
</evidence>
<dbReference type="InterPro" id="IPR015424">
    <property type="entry name" value="PyrdxlP-dep_Trfase"/>
</dbReference>
<comment type="cofactor">
    <cofactor evidence="1">
        <name>pyridoxal 5'-phosphate</name>
        <dbReference type="ChEBI" id="CHEBI:597326"/>
    </cofactor>
</comment>
<keyword evidence="2" id="KW-0663">Pyridoxal phosphate</keyword>
<dbReference type="InterPro" id="IPR015421">
    <property type="entry name" value="PyrdxlP-dep_Trfase_major"/>
</dbReference>
<dbReference type="Pfam" id="PF00266">
    <property type="entry name" value="Aminotran_5"/>
    <property type="match status" value="1"/>
</dbReference>
<dbReference type="InterPro" id="IPR000192">
    <property type="entry name" value="Aminotrans_V_dom"/>
</dbReference>
<evidence type="ECO:0000256" key="2">
    <source>
        <dbReference type="ARBA" id="ARBA00022898"/>
    </source>
</evidence>
<dbReference type="GO" id="GO:0016829">
    <property type="term" value="F:lyase activity"/>
    <property type="evidence" value="ECO:0007669"/>
    <property type="project" value="UniProtKB-KW"/>
</dbReference>
<evidence type="ECO:0000256" key="3">
    <source>
        <dbReference type="SAM" id="MobiDB-lite"/>
    </source>
</evidence>
<dbReference type="PANTHER" id="PTHR43586">
    <property type="entry name" value="CYSTEINE DESULFURASE"/>
    <property type="match status" value="1"/>
</dbReference>
<dbReference type="Gene3D" id="3.90.1150.10">
    <property type="entry name" value="Aspartate Aminotransferase, domain 1"/>
    <property type="match status" value="1"/>
</dbReference>
<accession>A0A2T0VK81</accession>
<feature type="region of interest" description="Disordered" evidence="3">
    <location>
        <begin position="1"/>
        <end position="29"/>
    </location>
</feature>
<comment type="caution">
    <text evidence="5">The sequence shown here is derived from an EMBL/GenBank/DDBJ whole genome shotgun (WGS) entry which is preliminary data.</text>
</comment>
<dbReference type="RefSeq" id="WP_106209817.1">
    <property type="nucleotide sequence ID" value="NZ_PVTL01000001.1"/>
</dbReference>
<proteinExistence type="predicted"/>
<evidence type="ECO:0000256" key="1">
    <source>
        <dbReference type="ARBA" id="ARBA00001933"/>
    </source>
</evidence>
<dbReference type="PANTHER" id="PTHR43586:SF8">
    <property type="entry name" value="CYSTEINE DESULFURASE 1, CHLOROPLASTIC"/>
    <property type="match status" value="1"/>
</dbReference>
<dbReference type="SUPFAM" id="SSF53383">
    <property type="entry name" value="PLP-dependent transferases"/>
    <property type="match status" value="1"/>
</dbReference>
<keyword evidence="6" id="KW-1185">Reference proteome</keyword>
<feature type="domain" description="Aminotransferase class V" evidence="4">
    <location>
        <begin position="45"/>
        <end position="410"/>
    </location>
</feature>
<dbReference type="Gene3D" id="3.40.640.10">
    <property type="entry name" value="Type I PLP-dependent aspartate aminotransferase-like (Major domain)"/>
    <property type="match status" value="1"/>
</dbReference>
<evidence type="ECO:0000313" key="6">
    <source>
        <dbReference type="Proteomes" id="UP000237983"/>
    </source>
</evidence>
<dbReference type="EMBL" id="PVTL01000001">
    <property type="protein sequence ID" value="PRY70593.1"/>
    <property type="molecule type" value="Genomic_DNA"/>
</dbReference>
<gene>
    <name evidence="5" type="ORF">B0I08_101730</name>
</gene>
<keyword evidence="5" id="KW-0456">Lyase</keyword>
<dbReference type="AlphaFoldDB" id="A0A2T0VK81"/>
<evidence type="ECO:0000313" key="5">
    <source>
        <dbReference type="EMBL" id="PRY70593.1"/>
    </source>
</evidence>
<reference evidence="5 6" key="1">
    <citation type="submission" date="2018-03" db="EMBL/GenBank/DDBJ databases">
        <title>Genomic Encyclopedia of Type Strains, Phase III (KMG-III): the genomes of soil and plant-associated and newly described type strains.</title>
        <authorList>
            <person name="Whitman W."/>
        </authorList>
    </citation>
    <scope>NUCLEOTIDE SEQUENCE [LARGE SCALE GENOMIC DNA]</scope>
    <source>
        <strain evidence="5 6">CGMCC 1.12484</strain>
    </source>
</reference>
<protein>
    <submittedName>
        <fullName evidence="5">Cysteine desulfurase/selenocysteine lyase</fullName>
    </submittedName>
</protein>
<dbReference type="InterPro" id="IPR015422">
    <property type="entry name" value="PyrdxlP-dep_Trfase_small"/>
</dbReference>
<sequence length="423" mass="45820">MFRRITRARPAQTSQPSRTFDPDAPETSGRTARLTDFAYLGETDIYLDAGCQSLRPQPVIDALAEYYTQYNACGGRVKYAWGRRVDAEVADTRRAVLDLLGLSSRTHAVSFTLNTTYGLNLLLTQLPTGRYQRVLTSHIEHNSVFLPTIAAATRLGVPRIVLDRAPDGGLVYAPHELDNAVIVVSAASNIDGRLLTNLAALVDDAHARGGIVIVDAAQAIAHSAALLRGTGADAVCFSAHKMYGASLGVVVATTVLLRSLDISFLGGGMVSDVREDSYDLVPDDPGALLEPGLQAWGEIIALHAAITWAKRVRLDGLTPDLFIERMSRRLFEGLRELPGVTMVNAAASPVVSLYVDGQDSHRLAVFLSKSGIMVRSGYFCAHHYLKEQLGLPPLLRFSLGLHTTESDIDRALECFARLLKGLS</sequence>
<organism evidence="5 6">
    <name type="scientific">Glaciihabitans tibetensis</name>
    <dbReference type="NCBI Taxonomy" id="1266600"/>
    <lineage>
        <taxon>Bacteria</taxon>
        <taxon>Bacillati</taxon>
        <taxon>Actinomycetota</taxon>
        <taxon>Actinomycetes</taxon>
        <taxon>Micrococcales</taxon>
        <taxon>Microbacteriaceae</taxon>
        <taxon>Glaciihabitans</taxon>
    </lineage>
</organism>
<dbReference type="Proteomes" id="UP000237983">
    <property type="component" value="Unassembled WGS sequence"/>
</dbReference>
<name>A0A2T0VK81_9MICO</name>